<evidence type="ECO:0000256" key="2">
    <source>
        <dbReference type="ARBA" id="ARBA00004236"/>
    </source>
</evidence>
<keyword evidence="9" id="KW-0479">Metal-binding</keyword>
<dbReference type="GO" id="GO:0005509">
    <property type="term" value="F:calcium ion binding"/>
    <property type="evidence" value="ECO:0007669"/>
    <property type="project" value="InterPro"/>
</dbReference>
<feature type="domain" description="EF-hand" evidence="18">
    <location>
        <begin position="28"/>
        <end position="63"/>
    </location>
</feature>
<evidence type="ECO:0000259" key="18">
    <source>
        <dbReference type="PROSITE" id="PS50222"/>
    </source>
</evidence>
<evidence type="ECO:0000256" key="8">
    <source>
        <dbReference type="ARBA" id="ARBA00022707"/>
    </source>
</evidence>
<evidence type="ECO:0000256" key="10">
    <source>
        <dbReference type="ARBA" id="ARBA00022737"/>
    </source>
</evidence>
<keyword evidence="4" id="KW-0813">Transport</keyword>
<evidence type="ECO:0000256" key="15">
    <source>
        <dbReference type="ARBA" id="ARBA00023288"/>
    </source>
</evidence>
<evidence type="ECO:0000256" key="6">
    <source>
        <dbReference type="ARBA" id="ARBA00022490"/>
    </source>
</evidence>
<dbReference type="GO" id="GO:0005737">
    <property type="term" value="C:cytoplasm"/>
    <property type="evidence" value="ECO:0007669"/>
    <property type="project" value="UniProtKB-SubCell"/>
</dbReference>
<dbReference type="CDD" id="cd00051">
    <property type="entry name" value="EFh"/>
    <property type="match status" value="1"/>
</dbReference>
<keyword evidence="12" id="KW-0653">Protein transport</keyword>
<reference evidence="19 20" key="1">
    <citation type="submission" date="2017-12" db="EMBL/GenBank/DDBJ databases">
        <title>Sequencing, de novo assembly and annotation of complete genome of a new Thraustochytrid species, strain FCC1311.</title>
        <authorList>
            <person name="Sedici K."/>
            <person name="Godart F."/>
            <person name="Aiese Cigliano R."/>
            <person name="Sanseverino W."/>
            <person name="Barakat M."/>
            <person name="Ortet P."/>
            <person name="Marechal E."/>
            <person name="Cagnac O."/>
            <person name="Amato A."/>
        </authorList>
    </citation>
    <scope>NUCLEOTIDE SEQUENCE [LARGE SCALE GENOMIC DNA]</scope>
</reference>
<name>A0A2R5G6W7_9STRA</name>
<dbReference type="PROSITE" id="PS50222">
    <property type="entry name" value="EF_HAND_2"/>
    <property type="match status" value="3"/>
</dbReference>
<keyword evidence="8" id="KW-0519">Myristate</keyword>
<dbReference type="GO" id="GO:0005634">
    <property type="term" value="C:nucleus"/>
    <property type="evidence" value="ECO:0007669"/>
    <property type="project" value="UniProtKB-SubCell"/>
</dbReference>
<keyword evidence="5" id="KW-1003">Cell membrane</keyword>
<evidence type="ECO:0000256" key="4">
    <source>
        <dbReference type="ARBA" id="ARBA00022448"/>
    </source>
</evidence>
<dbReference type="GO" id="GO:0015031">
    <property type="term" value="P:protein transport"/>
    <property type="evidence" value="ECO:0007669"/>
    <property type="project" value="UniProtKB-KW"/>
</dbReference>
<protein>
    <submittedName>
        <fullName evidence="19">Calcineurin subunit B</fullName>
    </submittedName>
</protein>
<evidence type="ECO:0000313" key="19">
    <source>
        <dbReference type="EMBL" id="GBG26796.1"/>
    </source>
</evidence>
<dbReference type="Proteomes" id="UP000241890">
    <property type="component" value="Unassembled WGS sequence"/>
</dbReference>
<organism evidence="19 20">
    <name type="scientific">Hondaea fermentalgiana</name>
    <dbReference type="NCBI Taxonomy" id="2315210"/>
    <lineage>
        <taxon>Eukaryota</taxon>
        <taxon>Sar</taxon>
        <taxon>Stramenopiles</taxon>
        <taxon>Bigyra</taxon>
        <taxon>Labyrinthulomycetes</taxon>
        <taxon>Thraustochytrida</taxon>
        <taxon>Thraustochytriidae</taxon>
        <taxon>Hondaea</taxon>
    </lineage>
</organism>
<evidence type="ECO:0000256" key="16">
    <source>
        <dbReference type="ARBA" id="ARBA00038164"/>
    </source>
</evidence>
<comment type="subcellular location">
    <subcellularLocation>
        <location evidence="2">Cell membrane</location>
    </subcellularLocation>
    <subcellularLocation>
        <location evidence="3">Cytoplasm</location>
    </subcellularLocation>
    <subcellularLocation>
        <location evidence="1">Nucleus</location>
    </subcellularLocation>
</comment>
<evidence type="ECO:0000256" key="7">
    <source>
        <dbReference type="ARBA" id="ARBA00022553"/>
    </source>
</evidence>
<evidence type="ECO:0000256" key="14">
    <source>
        <dbReference type="ARBA" id="ARBA00023242"/>
    </source>
</evidence>
<keyword evidence="20" id="KW-1185">Reference proteome</keyword>
<evidence type="ECO:0000256" key="5">
    <source>
        <dbReference type="ARBA" id="ARBA00022475"/>
    </source>
</evidence>
<proteinExistence type="inferred from homology"/>
<accession>A0A2R5G6W7</accession>
<feature type="domain" description="EF-hand" evidence="18">
    <location>
        <begin position="138"/>
        <end position="173"/>
    </location>
</feature>
<evidence type="ECO:0000256" key="9">
    <source>
        <dbReference type="ARBA" id="ARBA00022723"/>
    </source>
</evidence>
<dbReference type="InterPro" id="IPR011992">
    <property type="entry name" value="EF-hand-dom_pair"/>
</dbReference>
<keyword evidence="6" id="KW-0963">Cytoplasm</keyword>
<dbReference type="InterPro" id="IPR018247">
    <property type="entry name" value="EF_Hand_1_Ca_BS"/>
</dbReference>
<keyword evidence="7" id="KW-0597">Phosphoprotein</keyword>
<keyword evidence="15" id="KW-0449">Lipoprotein</keyword>
<dbReference type="FunCoup" id="A0A2R5G6W7">
    <property type="interactions" value="134"/>
</dbReference>
<feature type="region of interest" description="Disordered" evidence="17">
    <location>
        <begin position="1"/>
        <end position="20"/>
    </location>
</feature>
<dbReference type="SUPFAM" id="SSF47473">
    <property type="entry name" value="EF-hand"/>
    <property type="match status" value="1"/>
</dbReference>
<evidence type="ECO:0000256" key="17">
    <source>
        <dbReference type="SAM" id="MobiDB-lite"/>
    </source>
</evidence>
<evidence type="ECO:0000256" key="3">
    <source>
        <dbReference type="ARBA" id="ARBA00004496"/>
    </source>
</evidence>
<dbReference type="OrthoDB" id="191686at2759"/>
<evidence type="ECO:0000256" key="11">
    <source>
        <dbReference type="ARBA" id="ARBA00022837"/>
    </source>
</evidence>
<comment type="similarity">
    <text evidence="16">Belongs to the calcineurin regulatory subunit family. CHP subfamily.</text>
</comment>
<sequence>MGAAGSKEDELRREEIEELEEQTGFTGDQVLELYKRFRKLDTEAHGTITRSELLRIPELSMNPIVERVLARLHFSETSRINFTDFLNILAVFRPKSDPKDRLRVLFDVFDEDSQGLISRENIISVLKSMVGTQLTTEEIEGIVDAVVEDMDADKDGRISFEDFSARLLHGGLPDKMTVPVWHSDDDEVDGYKAVA</sequence>
<evidence type="ECO:0000256" key="1">
    <source>
        <dbReference type="ARBA" id="ARBA00004123"/>
    </source>
</evidence>
<dbReference type="PROSITE" id="PS00018">
    <property type="entry name" value="EF_HAND_1"/>
    <property type="match status" value="1"/>
</dbReference>
<evidence type="ECO:0000256" key="12">
    <source>
        <dbReference type="ARBA" id="ARBA00022927"/>
    </source>
</evidence>
<keyword evidence="11" id="KW-0106">Calcium</keyword>
<dbReference type="Pfam" id="PF13499">
    <property type="entry name" value="EF-hand_7"/>
    <property type="match status" value="1"/>
</dbReference>
<comment type="caution">
    <text evidence="19">The sequence shown here is derived from an EMBL/GenBank/DDBJ whole genome shotgun (WGS) entry which is preliminary data.</text>
</comment>
<dbReference type="Gene3D" id="1.10.238.10">
    <property type="entry name" value="EF-hand"/>
    <property type="match status" value="1"/>
</dbReference>
<feature type="compositionally biased region" description="Basic and acidic residues" evidence="17">
    <location>
        <begin position="1"/>
        <end position="15"/>
    </location>
</feature>
<dbReference type="EMBL" id="BEYU01000024">
    <property type="protein sequence ID" value="GBG26796.1"/>
    <property type="molecule type" value="Genomic_DNA"/>
</dbReference>
<keyword evidence="13" id="KW-0472">Membrane</keyword>
<keyword evidence="10" id="KW-0677">Repeat</keyword>
<feature type="domain" description="EF-hand" evidence="18">
    <location>
        <begin position="97"/>
        <end position="132"/>
    </location>
</feature>
<evidence type="ECO:0000256" key="13">
    <source>
        <dbReference type="ARBA" id="ARBA00023136"/>
    </source>
</evidence>
<gene>
    <name evidence="19" type="ORF">FCC1311_030182</name>
</gene>
<evidence type="ECO:0000313" key="20">
    <source>
        <dbReference type="Proteomes" id="UP000241890"/>
    </source>
</evidence>
<dbReference type="PANTHER" id="PTHR46002">
    <property type="entry name" value="EG:114D9.1 PROTEIN-RELATED"/>
    <property type="match status" value="1"/>
</dbReference>
<dbReference type="SMART" id="SM00054">
    <property type="entry name" value="EFh"/>
    <property type="match status" value="3"/>
</dbReference>
<dbReference type="AlphaFoldDB" id="A0A2R5G6W7"/>
<dbReference type="GO" id="GO:0005886">
    <property type="term" value="C:plasma membrane"/>
    <property type="evidence" value="ECO:0007669"/>
    <property type="project" value="UniProtKB-SubCell"/>
</dbReference>
<dbReference type="InParanoid" id="A0A2R5G6W7"/>
<dbReference type="InterPro" id="IPR002048">
    <property type="entry name" value="EF_hand_dom"/>
</dbReference>
<dbReference type="FunFam" id="1.10.238.10:FF:000001">
    <property type="entry name" value="Calmodulin 1"/>
    <property type="match status" value="1"/>
</dbReference>
<dbReference type="InterPro" id="IPR051875">
    <property type="entry name" value="Calcineurin_B_homologous"/>
</dbReference>
<keyword evidence="14" id="KW-0539">Nucleus</keyword>